<proteinExistence type="predicted"/>
<keyword evidence="4" id="KW-1185">Reference proteome</keyword>
<comment type="caution">
    <text evidence="3">The sequence shown here is derived from an EMBL/GenBank/DDBJ whole genome shotgun (WGS) entry which is preliminary data.</text>
</comment>
<keyword evidence="1" id="KW-0812">Transmembrane</keyword>
<reference evidence="3 4" key="1">
    <citation type="submission" date="2018-12" db="EMBL/GenBank/DDBJ databases">
        <title>Bacillus chawlae sp. nov., Bacillus glennii sp. nov., and Bacillus saganii sp. nov. Isolated from the Vehicle Assembly Building at Kennedy Space Center where the Viking Spacecraft were Assembled.</title>
        <authorList>
            <person name="Seuylemezian A."/>
            <person name="Vaishampayan P."/>
        </authorList>
    </citation>
    <scope>NUCLEOTIDE SEQUENCE [LARGE SCALE GENOMIC DNA]</scope>
    <source>
        <strain evidence="3 4">L5</strain>
    </source>
</reference>
<feature type="transmembrane region" description="Helical" evidence="1">
    <location>
        <begin position="55"/>
        <end position="73"/>
    </location>
</feature>
<feature type="domain" description="CAAX prenyl protease 2/Lysostaphin resistance protein A-like" evidence="2">
    <location>
        <begin position="97"/>
        <end position="181"/>
    </location>
</feature>
<keyword evidence="1" id="KW-1133">Transmembrane helix</keyword>
<dbReference type="Pfam" id="PF02517">
    <property type="entry name" value="Rce1-like"/>
    <property type="match status" value="1"/>
</dbReference>
<feature type="transmembrane region" description="Helical" evidence="1">
    <location>
        <begin position="142"/>
        <end position="162"/>
    </location>
</feature>
<evidence type="ECO:0000313" key="4">
    <source>
        <dbReference type="Proteomes" id="UP000267430"/>
    </source>
</evidence>
<dbReference type="PANTHER" id="PTHR43592">
    <property type="entry name" value="CAAX AMINO TERMINAL PROTEASE"/>
    <property type="match status" value="1"/>
</dbReference>
<keyword evidence="3" id="KW-0645">Protease</keyword>
<feature type="transmembrane region" description="Helical" evidence="1">
    <location>
        <begin position="117"/>
        <end position="137"/>
    </location>
</feature>
<dbReference type="AlphaFoldDB" id="A0A3S0VCE0"/>
<feature type="transmembrane region" description="Helical" evidence="1">
    <location>
        <begin position="168"/>
        <end position="186"/>
    </location>
</feature>
<dbReference type="PANTHER" id="PTHR43592:SF15">
    <property type="entry name" value="CAAX AMINO TERMINAL PROTEASE FAMILY PROTEIN"/>
    <property type="match status" value="1"/>
</dbReference>
<dbReference type="EMBL" id="RYZZ01000010">
    <property type="protein sequence ID" value="RUQ29273.1"/>
    <property type="molecule type" value="Genomic_DNA"/>
</dbReference>
<dbReference type="Proteomes" id="UP000267430">
    <property type="component" value="Unassembled WGS sequence"/>
</dbReference>
<dbReference type="InterPro" id="IPR003675">
    <property type="entry name" value="Rce1/LyrA-like_dom"/>
</dbReference>
<keyword evidence="1" id="KW-0472">Membrane</keyword>
<evidence type="ECO:0000259" key="2">
    <source>
        <dbReference type="Pfam" id="PF02517"/>
    </source>
</evidence>
<dbReference type="GO" id="GO:0006508">
    <property type="term" value="P:proteolysis"/>
    <property type="evidence" value="ECO:0007669"/>
    <property type="project" value="UniProtKB-KW"/>
</dbReference>
<keyword evidence="3" id="KW-0378">Hydrolase</keyword>
<gene>
    <name evidence="3" type="ORF">ELQ35_09920</name>
</gene>
<accession>A0A3S0VCE0</accession>
<dbReference type="OrthoDB" id="1523022at2"/>
<keyword evidence="3" id="KW-0482">Metalloprotease</keyword>
<sequence>MKNKQAELIKQLSDKELYLNLVFTQIILLIVSLVLSIILFEDISSFFDLFQFKDWRILTIGGSAGAAVIFLDILMMKLLPESYHDDGGVNERIFKNLPVPMIFIVALTVGLSEEILFRGIIQTHLGLFWTSLIFALIHYRYLFNWFLFVNITVLSFFIGILFEVTDNLLVTIFTHFLIDFILGIIVKNKEGSH</sequence>
<evidence type="ECO:0000313" key="3">
    <source>
        <dbReference type="EMBL" id="RUQ29273.1"/>
    </source>
</evidence>
<name>A0A3S0VCE0_9BACI</name>
<dbReference type="RefSeq" id="WP_126864686.1">
    <property type="nucleotide sequence ID" value="NZ_JAUSTX010000006.1"/>
</dbReference>
<dbReference type="GO" id="GO:0008237">
    <property type="term" value="F:metallopeptidase activity"/>
    <property type="evidence" value="ECO:0007669"/>
    <property type="project" value="UniProtKB-KW"/>
</dbReference>
<evidence type="ECO:0000256" key="1">
    <source>
        <dbReference type="SAM" id="Phobius"/>
    </source>
</evidence>
<protein>
    <submittedName>
        <fullName evidence="3">CPBP family intramembrane metalloprotease</fullName>
    </submittedName>
</protein>
<organism evidence="3 4">
    <name type="scientific">Peribacillus cavernae</name>
    <dbReference type="NCBI Taxonomy" id="1674310"/>
    <lineage>
        <taxon>Bacteria</taxon>
        <taxon>Bacillati</taxon>
        <taxon>Bacillota</taxon>
        <taxon>Bacilli</taxon>
        <taxon>Bacillales</taxon>
        <taxon>Bacillaceae</taxon>
        <taxon>Peribacillus</taxon>
    </lineage>
</organism>
<feature type="transmembrane region" description="Helical" evidence="1">
    <location>
        <begin position="21"/>
        <end position="40"/>
    </location>
</feature>
<dbReference type="GO" id="GO:0080120">
    <property type="term" value="P:CAAX-box protein maturation"/>
    <property type="evidence" value="ECO:0007669"/>
    <property type="project" value="UniProtKB-ARBA"/>
</dbReference>
<dbReference type="GO" id="GO:0004175">
    <property type="term" value="F:endopeptidase activity"/>
    <property type="evidence" value="ECO:0007669"/>
    <property type="project" value="UniProtKB-ARBA"/>
</dbReference>
<feature type="transmembrane region" description="Helical" evidence="1">
    <location>
        <begin position="93"/>
        <end position="111"/>
    </location>
</feature>